<evidence type="ECO:0000313" key="9">
    <source>
        <dbReference type="Proteomes" id="UP000575241"/>
    </source>
</evidence>
<dbReference type="PANTHER" id="PTHR21716">
    <property type="entry name" value="TRANSMEMBRANE PROTEIN"/>
    <property type="match status" value="1"/>
</dbReference>
<organism evidence="8 9">
    <name type="scientific">Sphingomonas kyeonggiensis</name>
    <dbReference type="NCBI Taxonomy" id="1268553"/>
    <lineage>
        <taxon>Bacteria</taxon>
        <taxon>Pseudomonadati</taxon>
        <taxon>Pseudomonadota</taxon>
        <taxon>Alphaproteobacteria</taxon>
        <taxon>Sphingomonadales</taxon>
        <taxon>Sphingomonadaceae</taxon>
        <taxon>Sphingomonas</taxon>
    </lineage>
</organism>
<feature type="transmembrane region" description="Helical" evidence="7">
    <location>
        <begin position="342"/>
        <end position="373"/>
    </location>
</feature>
<dbReference type="Pfam" id="PF01594">
    <property type="entry name" value="AI-2E_transport"/>
    <property type="match status" value="1"/>
</dbReference>
<evidence type="ECO:0000256" key="3">
    <source>
        <dbReference type="ARBA" id="ARBA00022692"/>
    </source>
</evidence>
<evidence type="ECO:0000256" key="5">
    <source>
        <dbReference type="ARBA" id="ARBA00023136"/>
    </source>
</evidence>
<evidence type="ECO:0000256" key="2">
    <source>
        <dbReference type="ARBA" id="ARBA00009773"/>
    </source>
</evidence>
<name>A0A7W7K284_9SPHN</name>
<dbReference type="PANTHER" id="PTHR21716:SF16">
    <property type="entry name" value="BLL1467 PROTEIN"/>
    <property type="match status" value="1"/>
</dbReference>
<keyword evidence="3 7" id="KW-0812">Transmembrane</keyword>
<evidence type="ECO:0000256" key="6">
    <source>
        <dbReference type="SAM" id="MobiDB-lite"/>
    </source>
</evidence>
<keyword evidence="4 7" id="KW-1133">Transmembrane helix</keyword>
<feature type="transmembrane region" description="Helical" evidence="7">
    <location>
        <begin position="312"/>
        <end position="336"/>
    </location>
</feature>
<gene>
    <name evidence="8" type="ORF">HNP52_002089</name>
</gene>
<accession>A0A7W7K284</accession>
<keyword evidence="5 7" id="KW-0472">Membrane</keyword>
<evidence type="ECO:0000313" key="8">
    <source>
        <dbReference type="EMBL" id="MBB4839020.1"/>
    </source>
</evidence>
<feature type="region of interest" description="Disordered" evidence="6">
    <location>
        <begin position="1"/>
        <end position="40"/>
    </location>
</feature>
<feature type="transmembrane region" description="Helical" evidence="7">
    <location>
        <begin position="275"/>
        <end position="300"/>
    </location>
</feature>
<dbReference type="Proteomes" id="UP000575241">
    <property type="component" value="Unassembled WGS sequence"/>
</dbReference>
<dbReference type="InterPro" id="IPR002549">
    <property type="entry name" value="AI-2E-like"/>
</dbReference>
<sequence>MSETNGIIGGEDERDGEGLPSGPARAPLLGPSTQESMGDGQKRDRLMAALTLIAGLGLVLALPFALQAGAVFFLPLTTALVIAIALVPLLEWLERHRLPAPIAAFICVLLFLIAANVALASIVVPAWQWIRDLPAKIPQIQENLKPLIEFYANLDSFVNKTVMNFASAPMKQPEVMAATPPRSLIDLFATSAPSALVEMFFAILVIYFFLSGWTRLRRNAITSRASFGGAMATARVIQDVVDDTSAYLGTITVINMTLGLIVAGVLWAIGMPTPLMWGGIVALLNYIPYFGPVFAALLLAMGGLMTFPDLGWAFVPPIVMIACHLIEANVVTPLVVGHRLTISPIMILISLSFWGWVWGTTGALLAVPLLIIIQTVVNAAGKPDIAGFLFEHGTLVNDPVDNRPLRRKSRDQSG</sequence>
<feature type="transmembrane region" description="Helical" evidence="7">
    <location>
        <begin position="72"/>
        <end position="90"/>
    </location>
</feature>
<comment type="caution">
    <text evidence="8">The sequence shown here is derived from an EMBL/GenBank/DDBJ whole genome shotgun (WGS) entry which is preliminary data.</text>
</comment>
<dbReference type="GO" id="GO:0016020">
    <property type="term" value="C:membrane"/>
    <property type="evidence" value="ECO:0007669"/>
    <property type="project" value="UniProtKB-SubCell"/>
</dbReference>
<proteinExistence type="inferred from homology"/>
<dbReference type="EMBL" id="JACHLN010000002">
    <property type="protein sequence ID" value="MBB4839020.1"/>
    <property type="molecule type" value="Genomic_DNA"/>
</dbReference>
<dbReference type="GO" id="GO:0055085">
    <property type="term" value="P:transmembrane transport"/>
    <property type="evidence" value="ECO:0007669"/>
    <property type="project" value="TreeGrafter"/>
</dbReference>
<evidence type="ECO:0000256" key="7">
    <source>
        <dbReference type="SAM" id="Phobius"/>
    </source>
</evidence>
<dbReference type="AlphaFoldDB" id="A0A7W7K284"/>
<feature type="transmembrane region" description="Helical" evidence="7">
    <location>
        <begin position="245"/>
        <end position="269"/>
    </location>
</feature>
<protein>
    <submittedName>
        <fullName evidence="8">Putative PurR-regulated permease PerM</fullName>
    </submittedName>
</protein>
<feature type="transmembrane region" description="Helical" evidence="7">
    <location>
        <begin position="187"/>
        <end position="210"/>
    </location>
</feature>
<reference evidence="8 9" key="1">
    <citation type="submission" date="2020-08" db="EMBL/GenBank/DDBJ databases">
        <title>Functional genomics of gut bacteria from endangered species of beetles.</title>
        <authorList>
            <person name="Carlos-Shanley C."/>
        </authorList>
    </citation>
    <scope>NUCLEOTIDE SEQUENCE [LARGE SCALE GENOMIC DNA]</scope>
    <source>
        <strain evidence="8 9">S00224</strain>
    </source>
</reference>
<evidence type="ECO:0000256" key="1">
    <source>
        <dbReference type="ARBA" id="ARBA00004141"/>
    </source>
</evidence>
<keyword evidence="9" id="KW-1185">Reference proteome</keyword>
<evidence type="ECO:0000256" key="4">
    <source>
        <dbReference type="ARBA" id="ARBA00022989"/>
    </source>
</evidence>
<feature type="transmembrane region" description="Helical" evidence="7">
    <location>
        <begin position="102"/>
        <end position="124"/>
    </location>
</feature>
<comment type="similarity">
    <text evidence="2">Belongs to the autoinducer-2 exporter (AI-2E) (TC 2.A.86) family.</text>
</comment>
<feature type="transmembrane region" description="Helical" evidence="7">
    <location>
        <begin position="46"/>
        <end position="66"/>
    </location>
</feature>
<comment type="subcellular location">
    <subcellularLocation>
        <location evidence="1">Membrane</location>
        <topology evidence="1">Multi-pass membrane protein</topology>
    </subcellularLocation>
</comment>